<gene>
    <name evidence="1" type="primary">CTI6</name>
    <name evidence="1" type="ORF">H4R21_001891</name>
</gene>
<organism evidence="1 2">
    <name type="scientific">Coemansia helicoidea</name>
    <dbReference type="NCBI Taxonomy" id="1286919"/>
    <lineage>
        <taxon>Eukaryota</taxon>
        <taxon>Fungi</taxon>
        <taxon>Fungi incertae sedis</taxon>
        <taxon>Zoopagomycota</taxon>
        <taxon>Kickxellomycotina</taxon>
        <taxon>Kickxellomycetes</taxon>
        <taxon>Kickxellales</taxon>
        <taxon>Kickxellaceae</taxon>
        <taxon>Coemansia</taxon>
    </lineage>
</organism>
<reference evidence="1" key="1">
    <citation type="submission" date="2022-07" db="EMBL/GenBank/DDBJ databases">
        <title>Phylogenomic reconstructions and comparative analyses of Kickxellomycotina fungi.</title>
        <authorList>
            <person name="Reynolds N.K."/>
            <person name="Stajich J.E."/>
            <person name="Barry K."/>
            <person name="Grigoriev I.V."/>
            <person name="Crous P."/>
            <person name="Smith M.E."/>
        </authorList>
    </citation>
    <scope>NUCLEOTIDE SEQUENCE</scope>
    <source>
        <strain evidence="1">BCRC 34780</strain>
    </source>
</reference>
<evidence type="ECO:0000313" key="1">
    <source>
        <dbReference type="EMBL" id="KAJ2803797.1"/>
    </source>
</evidence>
<name>A0ACC1L9X2_9FUNG</name>
<comment type="caution">
    <text evidence="1">The sequence shown here is derived from an EMBL/GenBank/DDBJ whole genome shotgun (WGS) entry which is preliminary data.</text>
</comment>
<accession>A0ACC1L9X2</accession>
<keyword evidence="2" id="KW-1185">Reference proteome</keyword>
<dbReference type="Proteomes" id="UP001140087">
    <property type="component" value="Unassembled WGS sequence"/>
</dbReference>
<proteinExistence type="predicted"/>
<dbReference type="EMBL" id="JANBUN010000435">
    <property type="protein sequence ID" value="KAJ2803797.1"/>
    <property type="molecule type" value="Genomic_DNA"/>
</dbReference>
<protein>
    <submittedName>
        <fullName evidence="1">Histone deacetylase complex subunit</fullName>
    </submittedName>
</protein>
<sequence length="713" mass="75090">MAAATVDKKRHSECASLLAALPLWPPRACLADKSGVTCAVAQIGPAHGSAQVRGPASTDGGKDTGDDSGDRGDQDAQQQAPKQNGGEDSNGEDDNDEEEEDDEEEGEDEDDGVVRCVCGERNDGELMIECETCQVWQHTLCMGIRDEAHIPDKYYCEKCHPEDHPYVNSRPKSVVYAEANAMGSSSMMRRSAVIAVAKMTSRDEYQAAAVAGSAATAGGKGGRQAAKRPPKRAESTPAARAARRGSRSRRQTRDPSEELADGSRAEHTGQTASPGASTNGGEESSSSSRARAQGKKRSSSQKAKRSSSGSHDPRGKRRRASDWPLTAISEDPDGAVEGGSAGATDSDGDAAEDVIANIMGKGKGRAGSGRNRSASSVEKPTSAGSGDVFGDHELDARLELTAEAKRRGKSAPGSPNASLLSRSPSPLLKALLYEPVHASPAGRLAKRRRSGAAGRSSSAKHQRMAVSASNSPFFEAGSDFEGVGAEAARGLSLPDQRSAGLAAAASAPGSRKGKAAADDDGADNDGSEAPDEKNGPPRQPQHNHPPLEMDDINGNTIVVPSHLLNNSGRPIYSSAAVDTMCRIHYPHGRASLHDLARRAKQLLEWLGKTQVEYEHERQGWEPTEPDAPAAESPAAAAADLSQSTRPRRLSDAPTSPIGPSDWPDDPDESAPHGAAADAACDEPNPNPNPPRPTLSIMEDLMWRLIRFQETYSS</sequence>
<evidence type="ECO:0000313" key="2">
    <source>
        <dbReference type="Proteomes" id="UP001140087"/>
    </source>
</evidence>